<dbReference type="InterPro" id="IPR005119">
    <property type="entry name" value="LysR_subst-bd"/>
</dbReference>
<dbReference type="GO" id="GO:0003677">
    <property type="term" value="F:DNA binding"/>
    <property type="evidence" value="ECO:0007669"/>
    <property type="project" value="UniProtKB-KW"/>
</dbReference>
<evidence type="ECO:0000259" key="5">
    <source>
        <dbReference type="PROSITE" id="PS50931"/>
    </source>
</evidence>
<keyword evidence="7" id="KW-1185">Reference proteome</keyword>
<accession>A0A7Y6NN16</accession>
<protein>
    <submittedName>
        <fullName evidence="6">LysR family transcriptional regulator</fullName>
    </submittedName>
</protein>
<gene>
    <name evidence="6" type="ORF">HQN59_10110</name>
</gene>
<dbReference type="Pfam" id="PF03466">
    <property type="entry name" value="LysR_substrate"/>
    <property type="match status" value="1"/>
</dbReference>
<dbReference type="Gene3D" id="1.10.10.10">
    <property type="entry name" value="Winged helix-like DNA-binding domain superfamily/Winged helix DNA-binding domain"/>
    <property type="match status" value="1"/>
</dbReference>
<evidence type="ECO:0000256" key="1">
    <source>
        <dbReference type="ARBA" id="ARBA00009437"/>
    </source>
</evidence>
<dbReference type="GO" id="GO:0005829">
    <property type="term" value="C:cytosol"/>
    <property type="evidence" value="ECO:0007669"/>
    <property type="project" value="TreeGrafter"/>
</dbReference>
<proteinExistence type="inferred from homology"/>
<dbReference type="InterPro" id="IPR036390">
    <property type="entry name" value="WH_DNA-bd_sf"/>
</dbReference>
<dbReference type="Pfam" id="PF00126">
    <property type="entry name" value="HTH_1"/>
    <property type="match status" value="1"/>
</dbReference>
<evidence type="ECO:0000256" key="2">
    <source>
        <dbReference type="ARBA" id="ARBA00023015"/>
    </source>
</evidence>
<evidence type="ECO:0000313" key="7">
    <source>
        <dbReference type="Proteomes" id="UP000529637"/>
    </source>
</evidence>
<keyword evidence="4" id="KW-0804">Transcription</keyword>
<dbReference type="EMBL" id="JABWMJ010000004">
    <property type="protein sequence ID" value="NUZ06116.1"/>
    <property type="molecule type" value="Genomic_DNA"/>
</dbReference>
<dbReference type="Proteomes" id="UP000529637">
    <property type="component" value="Unassembled WGS sequence"/>
</dbReference>
<dbReference type="AlphaFoldDB" id="A0A7Y6NN16"/>
<comment type="similarity">
    <text evidence="1">Belongs to the LysR transcriptional regulatory family.</text>
</comment>
<evidence type="ECO:0000256" key="3">
    <source>
        <dbReference type="ARBA" id="ARBA00023125"/>
    </source>
</evidence>
<dbReference type="GO" id="GO:0003700">
    <property type="term" value="F:DNA-binding transcription factor activity"/>
    <property type="evidence" value="ECO:0007669"/>
    <property type="project" value="InterPro"/>
</dbReference>
<dbReference type="SUPFAM" id="SSF53850">
    <property type="entry name" value="Periplasmic binding protein-like II"/>
    <property type="match status" value="1"/>
</dbReference>
<dbReference type="Gene3D" id="3.40.190.290">
    <property type="match status" value="1"/>
</dbReference>
<dbReference type="InterPro" id="IPR000847">
    <property type="entry name" value="LysR_HTH_N"/>
</dbReference>
<comment type="caution">
    <text evidence="6">The sequence shown here is derived from an EMBL/GenBank/DDBJ whole genome shotgun (WGS) entry which is preliminary data.</text>
</comment>
<organism evidence="6 7">
    <name type="scientific">Piscinibacter koreensis</name>
    <dbReference type="NCBI Taxonomy" id="2742824"/>
    <lineage>
        <taxon>Bacteria</taxon>
        <taxon>Pseudomonadati</taxon>
        <taxon>Pseudomonadota</taxon>
        <taxon>Betaproteobacteria</taxon>
        <taxon>Burkholderiales</taxon>
        <taxon>Sphaerotilaceae</taxon>
        <taxon>Piscinibacter</taxon>
    </lineage>
</organism>
<dbReference type="RefSeq" id="WP_176068789.1">
    <property type="nucleotide sequence ID" value="NZ_JABWMJ010000004.1"/>
</dbReference>
<evidence type="ECO:0000256" key="4">
    <source>
        <dbReference type="ARBA" id="ARBA00023163"/>
    </source>
</evidence>
<dbReference type="InterPro" id="IPR050950">
    <property type="entry name" value="HTH-type_LysR_regulators"/>
</dbReference>
<dbReference type="PANTHER" id="PTHR30419:SF2">
    <property type="entry name" value="LYSR FAMILY TRANSCRIPTIONAL REGULATOR"/>
    <property type="match status" value="1"/>
</dbReference>
<sequence length="302" mass="31818">MSQTLRDAAYRVAPFDLRLFAAVIARGSITAAAAAMHLSLAAASARLKGLEASVGTQLLERSKAGATPTPAGRALARHAERVLVELEALHVEMARFAKGLRGTLRVLGNTAAMTGELPPRLGRFLVAHPDIDVALHEASSDAIVDALRGGRAELGIVADYVDTAGLATLPWMRDRLVALVPARHPAARRRTITHAGLLAHSLVGLTPESGLSRFLSREAERVGRAPQHRVRVGGLDAAAQLVAAGVGVAVMPQRCAERWADERVRIVALADAWADRQLLLCLGDEAARAPGVEALVEALCAG</sequence>
<dbReference type="InterPro" id="IPR036388">
    <property type="entry name" value="WH-like_DNA-bd_sf"/>
</dbReference>
<keyword evidence="2" id="KW-0805">Transcription regulation</keyword>
<reference evidence="6 7" key="1">
    <citation type="submission" date="2020-06" db="EMBL/GenBank/DDBJ databases">
        <title>Schlegella sp. ID0723 isolated from air conditioner.</title>
        <authorList>
            <person name="Kim D.Y."/>
            <person name="Kim D.-U."/>
        </authorList>
    </citation>
    <scope>NUCLEOTIDE SEQUENCE [LARGE SCALE GENOMIC DNA]</scope>
    <source>
        <strain evidence="6 7">ID0723</strain>
    </source>
</reference>
<feature type="domain" description="HTH lysR-type" evidence="5">
    <location>
        <begin position="16"/>
        <end position="69"/>
    </location>
</feature>
<dbReference type="SUPFAM" id="SSF46785">
    <property type="entry name" value="Winged helix' DNA-binding domain"/>
    <property type="match status" value="1"/>
</dbReference>
<dbReference type="PROSITE" id="PS50931">
    <property type="entry name" value="HTH_LYSR"/>
    <property type="match status" value="1"/>
</dbReference>
<keyword evidence="3" id="KW-0238">DNA-binding</keyword>
<name>A0A7Y6NN16_9BURK</name>
<evidence type="ECO:0000313" key="6">
    <source>
        <dbReference type="EMBL" id="NUZ06116.1"/>
    </source>
</evidence>
<dbReference type="PANTHER" id="PTHR30419">
    <property type="entry name" value="HTH-TYPE TRANSCRIPTIONAL REGULATOR YBHD"/>
    <property type="match status" value="1"/>
</dbReference>